<dbReference type="RefSeq" id="XP_024343496.1">
    <property type="nucleotide sequence ID" value="XM_024480380.1"/>
</dbReference>
<evidence type="ECO:0000256" key="5">
    <source>
        <dbReference type="ARBA" id="ARBA00023159"/>
    </source>
</evidence>
<evidence type="ECO:0000256" key="3">
    <source>
        <dbReference type="ARBA" id="ARBA00019619"/>
    </source>
</evidence>
<dbReference type="EMBL" id="KZ110592">
    <property type="protein sequence ID" value="OSX66702.1"/>
    <property type="molecule type" value="Genomic_DNA"/>
</dbReference>
<dbReference type="InterPro" id="IPR055122">
    <property type="entry name" value="Med14_N"/>
</dbReference>
<evidence type="ECO:0000313" key="12">
    <source>
        <dbReference type="EMBL" id="OSX66702.1"/>
    </source>
</evidence>
<evidence type="ECO:0000313" key="13">
    <source>
        <dbReference type="Proteomes" id="UP000194127"/>
    </source>
</evidence>
<evidence type="ECO:0000256" key="9">
    <source>
        <dbReference type="RuleBase" id="RU365082"/>
    </source>
</evidence>
<comment type="subunit">
    <text evidence="9">Component of the Mediator complex.</text>
</comment>
<reference evidence="12" key="1">
    <citation type="submission" date="2017-04" db="EMBL/GenBank/DDBJ databases">
        <title>Genome Sequence of the Model Brown-Rot Fungus Postia placenta SB12.</title>
        <authorList>
            <consortium name="DOE Joint Genome Institute"/>
            <person name="Gaskell J."/>
            <person name="Kersten P."/>
            <person name="Larrondo L.F."/>
            <person name="Canessa P."/>
            <person name="Martinez D."/>
            <person name="Hibbett D."/>
            <person name="Schmoll M."/>
            <person name="Kubicek C.P."/>
            <person name="Martinez A.T."/>
            <person name="Yadav J."/>
            <person name="Master E."/>
            <person name="Magnuson J.K."/>
            <person name="James T."/>
            <person name="Yaver D."/>
            <person name="Berka R."/>
            <person name="Labutti K."/>
            <person name="Lipzen A."/>
            <person name="Aerts A."/>
            <person name="Barry K."/>
            <person name="Henrissat B."/>
            <person name="Blanchette R."/>
            <person name="Grigoriev I."/>
            <person name="Cullen D."/>
        </authorList>
    </citation>
    <scope>NUCLEOTIDE SEQUENCE [LARGE SCALE GENOMIC DNA]</scope>
    <source>
        <strain evidence="12">MAD-698-R-SB12</strain>
    </source>
</reference>
<protein>
    <recommendedName>
        <fullName evidence="3 9">Mediator of RNA polymerase II transcription subunit 14</fullName>
    </recommendedName>
    <alternativeName>
        <fullName evidence="8 9">Mediator complex subunit 14</fullName>
    </alternativeName>
</protein>
<organism evidence="12 13">
    <name type="scientific">Postia placenta MAD-698-R-SB12</name>
    <dbReference type="NCBI Taxonomy" id="670580"/>
    <lineage>
        <taxon>Eukaryota</taxon>
        <taxon>Fungi</taxon>
        <taxon>Dikarya</taxon>
        <taxon>Basidiomycota</taxon>
        <taxon>Agaricomycotina</taxon>
        <taxon>Agaricomycetes</taxon>
        <taxon>Polyporales</taxon>
        <taxon>Adustoporiaceae</taxon>
        <taxon>Rhodonia</taxon>
    </lineage>
</organism>
<evidence type="ECO:0000256" key="2">
    <source>
        <dbReference type="ARBA" id="ARBA00007813"/>
    </source>
</evidence>
<comment type="subcellular location">
    <subcellularLocation>
        <location evidence="1 9">Nucleus</location>
    </subcellularLocation>
</comment>
<comment type="similarity">
    <text evidence="2 9">Belongs to the Mediator complex subunit 14 family.</text>
</comment>
<evidence type="ECO:0000256" key="8">
    <source>
        <dbReference type="ARBA" id="ARBA00032007"/>
    </source>
</evidence>
<evidence type="ECO:0000256" key="4">
    <source>
        <dbReference type="ARBA" id="ARBA00023015"/>
    </source>
</evidence>
<keyword evidence="6 9" id="KW-0804">Transcription</keyword>
<name>A0A1X6NDX0_9APHY</name>
<dbReference type="Proteomes" id="UP000194127">
    <property type="component" value="Unassembled WGS sequence"/>
</dbReference>
<dbReference type="PANTHER" id="PTHR12809:SF2">
    <property type="entry name" value="MEDIATOR OF RNA POLYMERASE II TRANSCRIPTION SUBUNIT 14"/>
    <property type="match status" value="1"/>
</dbReference>
<keyword evidence="5 9" id="KW-0010">Activator</keyword>
<dbReference type="STRING" id="670580.A0A1X6NDX0"/>
<keyword evidence="4 9" id="KW-0805">Transcription regulation</keyword>
<dbReference type="AlphaFoldDB" id="A0A1X6NDX0"/>
<gene>
    <name evidence="12" type="ORF">POSPLADRAFT_1053323</name>
</gene>
<dbReference type="GO" id="GO:0070847">
    <property type="term" value="C:core mediator complex"/>
    <property type="evidence" value="ECO:0007669"/>
    <property type="project" value="TreeGrafter"/>
</dbReference>
<feature type="region of interest" description="Disordered" evidence="10">
    <location>
        <begin position="1"/>
        <end position="27"/>
    </location>
</feature>
<dbReference type="PANTHER" id="PTHR12809">
    <property type="entry name" value="MEDIATOR COMPLEX SUBUNIT"/>
    <property type="match status" value="1"/>
</dbReference>
<keyword evidence="7 9" id="KW-0539">Nucleus</keyword>
<evidence type="ECO:0000256" key="7">
    <source>
        <dbReference type="ARBA" id="ARBA00023242"/>
    </source>
</evidence>
<dbReference type="InterPro" id="IPR013947">
    <property type="entry name" value="Mediator_Med14"/>
</dbReference>
<dbReference type="OrthoDB" id="205099at2759"/>
<evidence type="ECO:0000256" key="1">
    <source>
        <dbReference type="ARBA" id="ARBA00004123"/>
    </source>
</evidence>
<dbReference type="GeneID" id="36325330"/>
<comment type="function">
    <text evidence="9">Component of the Mediator complex, a coactivator involved in the regulated transcription of nearly all RNA polymerase II-dependent genes. Mediator functions as a bridge to convey information from gene-specific regulatory proteins to the basal RNA polymerase II transcription machinery. Mediator is recruited to promoters by direct interactions with regulatory proteins and serves as a scaffold for the assembly of a functional preinitiation complex with RNA polymerase II and the general transcription factors.</text>
</comment>
<dbReference type="GO" id="GO:0003712">
    <property type="term" value="F:transcription coregulator activity"/>
    <property type="evidence" value="ECO:0007669"/>
    <property type="project" value="UniProtKB-UniRule"/>
</dbReference>
<evidence type="ECO:0000256" key="10">
    <source>
        <dbReference type="SAM" id="MobiDB-lite"/>
    </source>
</evidence>
<dbReference type="GO" id="GO:0016592">
    <property type="term" value="C:mediator complex"/>
    <property type="evidence" value="ECO:0007669"/>
    <property type="project" value="UniProtKB-UniRule"/>
</dbReference>
<keyword evidence="13" id="KW-1185">Reference proteome</keyword>
<sequence length="1136" mass="128048">MENGSGVNGHGYTSLPGGQPYTNGFHEPTAEDLERELPVVMDGQVPLQELVSRTVQAIYAQLSELSETLPNMSDTARKRTLADWVVQTKKQVVKLYAVVKWARDADVVQKAMNVTAFLMDQNRQFEDAINGLKYARDSLDPARLRNHDLLTSLDVLTSGSYRRLPTAIKKIIVPPIPLSDEEVARTLADVEDSIRFRLRMTEIIPREMSKYRISDGRVCFLAPKLFEASLCVRGAQKDDGWFFVNVEFLFTVGGDRTGVQEFPRKPTGLLKRHITDEADARLAFYLPLPPDHIPPPDVEIPPRPHLPQGVMDAPLVRVFNFLQMMSLSYQLEILWYQTERLRSLGWADFLSVMMTNNRQTLTISYWVRHPPAIVPGRPPPRSKLPPLGGKLTISIVRVEPSPKNKANRSPKDRVLAELQEKSKLQGARPSDEVEPLRFEVKWEPQKEALGVDVPPQDIRLPLRELVVDPDNLDIEALLRKVITKHIEEILKVIKAQLQHGSTTRSGIHALRTHLCADEVVVVTIDPRTGRLNLRDTGDLAAAGRGRRYAQLTDRLNENPGFLPDAFVRLKFGTIVDLAEQKASYLGLQSYRTRNFSPEERAKLGSPAWSMLYIQLAKYPSHYLVLVITEEDFRYALISVEVVRDSVLHDMVMKDIGWLDVRRVHGDEIVVKDHAVGVDPKVGQKRKRDIVESMEHVDIGEQYTPRFNLETQVLRELYAYCCARVAYYKIEQQFKLRNIPYTAVNSTNVAHIPELGHLQSSIARSIPALCVQSLDLLQGAPAAEAAMPNIRVIPLNWWSEQQAQVVTCVKLKYVQQPVGKRAGSSNVIRPSKRIIYDKAEAIVSFLSEDVDKCVDEFSEEWARVSKMVVIAREVAQMSRHNHWTDVRLLSFDLQTVEFAYAGGYTLSINCTDQLSPTGGSYNLFFSRICDEQREEQGQDDDDLYNPHEEIESYLHDSLRHGPLAQRLQRLVRFLRDTLPVVVELEDIRSTAFKTGQNIDVFPKAAGCPSDDHNEAPPFRHALDFRLMSGARIIILDGSHSLFLADGQAPLSNSPQKLPSVFHAKKSRGSESGSLLQPIPDFAMMVVDAVKDVTSKGTHGQIAPIDMGVICDGSVVKVVARAIHERILRRIKPPDHGK</sequence>
<dbReference type="Pfam" id="PF08638">
    <property type="entry name" value="Med14"/>
    <property type="match status" value="1"/>
</dbReference>
<accession>A0A1X6NDX0</accession>
<evidence type="ECO:0000256" key="6">
    <source>
        <dbReference type="ARBA" id="ARBA00023163"/>
    </source>
</evidence>
<feature type="domain" description="Mediator complex subunit MED14 N-terminal" evidence="11">
    <location>
        <begin position="44"/>
        <end position="233"/>
    </location>
</feature>
<dbReference type="GO" id="GO:0006357">
    <property type="term" value="P:regulation of transcription by RNA polymerase II"/>
    <property type="evidence" value="ECO:0007669"/>
    <property type="project" value="InterPro"/>
</dbReference>
<proteinExistence type="inferred from homology"/>
<evidence type="ECO:0000259" key="11">
    <source>
        <dbReference type="Pfam" id="PF08638"/>
    </source>
</evidence>